<evidence type="ECO:0000313" key="1">
    <source>
        <dbReference type="EMBL" id="MQW35032.1"/>
    </source>
</evidence>
<organism evidence="1 2">
    <name type="scientific">Rhizobium meliloti</name>
    <name type="common">Ensifer meliloti</name>
    <name type="synonym">Sinorhizobium meliloti</name>
    <dbReference type="NCBI Taxonomy" id="382"/>
    <lineage>
        <taxon>Bacteria</taxon>
        <taxon>Pseudomonadati</taxon>
        <taxon>Pseudomonadota</taxon>
        <taxon>Alphaproteobacteria</taxon>
        <taxon>Hyphomicrobiales</taxon>
        <taxon>Rhizobiaceae</taxon>
        <taxon>Sinorhizobium/Ensifer group</taxon>
        <taxon>Sinorhizobium</taxon>
    </lineage>
</organism>
<protein>
    <submittedName>
        <fullName evidence="1">Uncharacterized protein</fullName>
    </submittedName>
</protein>
<comment type="caution">
    <text evidence="1">The sequence shown here is derived from an EMBL/GenBank/DDBJ whole genome shotgun (WGS) entry which is preliminary data.</text>
</comment>
<dbReference type="Proteomes" id="UP000429484">
    <property type="component" value="Unassembled WGS sequence"/>
</dbReference>
<dbReference type="AlphaFoldDB" id="A0AAW9TTS3"/>
<sequence length="57" mass="6548">MSVEYSRVKDQVRAIESARPAVDVDPEGHKEANERITQIIDRSRLFADAERARRVPL</sequence>
<name>A0AAW9TTS3_RHIML</name>
<dbReference type="EMBL" id="WISR01000163">
    <property type="protein sequence ID" value="MQW35032.1"/>
    <property type="molecule type" value="Genomic_DNA"/>
</dbReference>
<gene>
    <name evidence="1" type="ORF">GHK53_20175</name>
</gene>
<accession>A0AAW9TTS3</accession>
<evidence type="ECO:0000313" key="2">
    <source>
        <dbReference type="Proteomes" id="UP000429484"/>
    </source>
</evidence>
<reference evidence="1 2" key="1">
    <citation type="journal article" date="2013" name="Genome Biol.">
        <title>Comparative genomics of the core and accessory genomes of 48 Sinorhizobium strains comprising five genospecies.</title>
        <authorList>
            <person name="Sugawara M."/>
            <person name="Epstein B."/>
            <person name="Badgley B.D."/>
            <person name="Unno T."/>
            <person name="Xu L."/>
            <person name="Reese J."/>
            <person name="Gyaneshwar P."/>
            <person name="Denny R."/>
            <person name="Mudge J."/>
            <person name="Bharti A.K."/>
            <person name="Farmer A.D."/>
            <person name="May G.D."/>
            <person name="Woodward J.E."/>
            <person name="Medigue C."/>
            <person name="Vallenet D."/>
            <person name="Lajus A."/>
            <person name="Rouy Z."/>
            <person name="Martinez-Vaz B."/>
            <person name="Tiffin P."/>
            <person name="Young N.D."/>
            <person name="Sadowsky M.J."/>
        </authorList>
    </citation>
    <scope>NUCLEOTIDE SEQUENCE [LARGE SCALE GENOMIC DNA]</scope>
    <source>
        <strain evidence="1 2">N6B1</strain>
    </source>
</reference>
<dbReference type="RefSeq" id="WP_153349871.1">
    <property type="nucleotide sequence ID" value="NZ_JAMKQB010000051.1"/>
</dbReference>
<proteinExistence type="predicted"/>